<keyword evidence="4 9" id="KW-0812">Transmembrane</keyword>
<evidence type="ECO:0000256" key="5">
    <source>
        <dbReference type="ARBA" id="ARBA00022927"/>
    </source>
</evidence>
<comment type="similarity">
    <text evidence="9">Belongs to the SecE/SEC61-gamma family.</text>
</comment>
<dbReference type="Pfam" id="PF00584">
    <property type="entry name" value="SecE"/>
    <property type="match status" value="1"/>
</dbReference>
<organism evidence="10 11">
    <name type="scientific">Candidatus Collierbacteria bacterium GW2011_GWC2_44_18</name>
    <dbReference type="NCBI Taxonomy" id="1618392"/>
    <lineage>
        <taxon>Bacteria</taxon>
        <taxon>Candidatus Collieribacteriota</taxon>
    </lineage>
</organism>
<comment type="subunit">
    <text evidence="9">Component of the Sec protein translocase complex. Heterotrimer consisting of SecY, SecE and SecG subunits. The heterotrimers can form oligomers, although 1 heterotrimer is thought to be able to translocate proteins. Interacts with the ribosome. Interacts with SecDF, and other proteins may be involved. Interacts with SecA.</text>
</comment>
<gene>
    <name evidence="9" type="primary">secE</name>
    <name evidence="10" type="ORF">UW41_C0012G0009</name>
</gene>
<keyword evidence="3 9" id="KW-1003">Cell membrane</keyword>
<comment type="subcellular location">
    <subcellularLocation>
        <location evidence="9">Cell membrane</location>
        <topology evidence="9">Single-pass membrane protein</topology>
    </subcellularLocation>
    <subcellularLocation>
        <location evidence="1">Membrane</location>
    </subcellularLocation>
</comment>
<dbReference type="EMBL" id="LCIE01000012">
    <property type="protein sequence ID" value="KKT49071.1"/>
    <property type="molecule type" value="Genomic_DNA"/>
</dbReference>
<evidence type="ECO:0000256" key="3">
    <source>
        <dbReference type="ARBA" id="ARBA00022475"/>
    </source>
</evidence>
<keyword evidence="6 9" id="KW-1133">Transmembrane helix</keyword>
<dbReference type="GO" id="GO:0043952">
    <property type="term" value="P:protein transport by the Sec complex"/>
    <property type="evidence" value="ECO:0007669"/>
    <property type="project" value="UniProtKB-UniRule"/>
</dbReference>
<keyword evidence="8 9" id="KW-0472">Membrane</keyword>
<dbReference type="HAMAP" id="MF_00422">
    <property type="entry name" value="SecE"/>
    <property type="match status" value="1"/>
</dbReference>
<dbReference type="InterPro" id="IPR005807">
    <property type="entry name" value="SecE_bac"/>
</dbReference>
<evidence type="ECO:0000313" key="11">
    <source>
        <dbReference type="Proteomes" id="UP000034172"/>
    </source>
</evidence>
<evidence type="ECO:0000256" key="2">
    <source>
        <dbReference type="ARBA" id="ARBA00022448"/>
    </source>
</evidence>
<dbReference type="GO" id="GO:0005886">
    <property type="term" value="C:plasma membrane"/>
    <property type="evidence" value="ECO:0007669"/>
    <property type="project" value="UniProtKB-SubCell"/>
</dbReference>
<dbReference type="AlphaFoldDB" id="A0A0G1HPH5"/>
<dbReference type="GO" id="GO:0006605">
    <property type="term" value="P:protein targeting"/>
    <property type="evidence" value="ECO:0007669"/>
    <property type="project" value="UniProtKB-UniRule"/>
</dbReference>
<dbReference type="Proteomes" id="UP000034172">
    <property type="component" value="Unassembled WGS sequence"/>
</dbReference>
<dbReference type="PANTHER" id="PTHR33910">
    <property type="entry name" value="PROTEIN TRANSLOCASE SUBUNIT SECE"/>
    <property type="match status" value="1"/>
</dbReference>
<evidence type="ECO:0000256" key="1">
    <source>
        <dbReference type="ARBA" id="ARBA00004370"/>
    </source>
</evidence>
<feature type="transmembrane region" description="Helical" evidence="9">
    <location>
        <begin position="29"/>
        <end position="51"/>
    </location>
</feature>
<dbReference type="STRING" id="1618392.UW41_C0012G0009"/>
<keyword evidence="5 9" id="KW-0653">Protein transport</keyword>
<dbReference type="NCBIfam" id="TIGR00964">
    <property type="entry name" value="secE_bact"/>
    <property type="match status" value="1"/>
</dbReference>
<evidence type="ECO:0000256" key="7">
    <source>
        <dbReference type="ARBA" id="ARBA00023010"/>
    </source>
</evidence>
<sequence length="61" mass="6892">MSRPLEFLRSVKLELAQVKWPSHKEAMKMTVLVIVTTIIVAIYSGGLDYIFTAALQTVLNR</sequence>
<comment type="function">
    <text evidence="9">Essential subunit of the Sec protein translocation channel SecYEG. Clamps together the 2 halves of SecY. May contact the channel plug during translocation.</text>
</comment>
<dbReference type="GO" id="GO:0009306">
    <property type="term" value="P:protein secretion"/>
    <property type="evidence" value="ECO:0007669"/>
    <property type="project" value="UniProtKB-UniRule"/>
</dbReference>
<evidence type="ECO:0000256" key="6">
    <source>
        <dbReference type="ARBA" id="ARBA00022989"/>
    </source>
</evidence>
<name>A0A0G1HPH5_9BACT</name>
<dbReference type="InterPro" id="IPR001901">
    <property type="entry name" value="Translocase_SecE/Sec61-g"/>
</dbReference>
<keyword evidence="7 9" id="KW-0811">Translocation</keyword>
<evidence type="ECO:0000256" key="4">
    <source>
        <dbReference type="ARBA" id="ARBA00022692"/>
    </source>
</evidence>
<comment type="caution">
    <text evidence="10">The sequence shown here is derived from an EMBL/GenBank/DDBJ whole genome shotgun (WGS) entry which is preliminary data.</text>
</comment>
<accession>A0A0G1HPH5</accession>
<evidence type="ECO:0000256" key="8">
    <source>
        <dbReference type="ARBA" id="ARBA00023136"/>
    </source>
</evidence>
<evidence type="ECO:0000256" key="9">
    <source>
        <dbReference type="HAMAP-Rule" id="MF_00422"/>
    </source>
</evidence>
<dbReference type="GO" id="GO:0065002">
    <property type="term" value="P:intracellular protein transmembrane transport"/>
    <property type="evidence" value="ECO:0007669"/>
    <property type="project" value="UniProtKB-UniRule"/>
</dbReference>
<keyword evidence="2 9" id="KW-0813">Transport</keyword>
<dbReference type="Gene3D" id="1.20.5.1030">
    <property type="entry name" value="Preprotein translocase secy subunit"/>
    <property type="match status" value="1"/>
</dbReference>
<dbReference type="GO" id="GO:0008320">
    <property type="term" value="F:protein transmembrane transporter activity"/>
    <property type="evidence" value="ECO:0007669"/>
    <property type="project" value="UniProtKB-UniRule"/>
</dbReference>
<dbReference type="PANTHER" id="PTHR33910:SF1">
    <property type="entry name" value="PROTEIN TRANSLOCASE SUBUNIT SECE"/>
    <property type="match status" value="1"/>
</dbReference>
<dbReference type="InterPro" id="IPR038379">
    <property type="entry name" value="SecE_sf"/>
</dbReference>
<reference evidence="10 11" key="1">
    <citation type="journal article" date="2015" name="Nature">
        <title>rRNA introns, odd ribosomes, and small enigmatic genomes across a large radiation of phyla.</title>
        <authorList>
            <person name="Brown C.T."/>
            <person name="Hug L.A."/>
            <person name="Thomas B.C."/>
            <person name="Sharon I."/>
            <person name="Castelle C.J."/>
            <person name="Singh A."/>
            <person name="Wilkins M.J."/>
            <person name="Williams K.H."/>
            <person name="Banfield J.F."/>
        </authorList>
    </citation>
    <scope>NUCLEOTIDE SEQUENCE [LARGE SCALE GENOMIC DNA]</scope>
</reference>
<evidence type="ECO:0000313" key="10">
    <source>
        <dbReference type="EMBL" id="KKT49071.1"/>
    </source>
</evidence>
<protein>
    <recommendedName>
        <fullName evidence="9">Protein translocase subunit SecE</fullName>
    </recommendedName>
</protein>
<proteinExistence type="inferred from homology"/>